<organism evidence="1 2">
    <name type="scientific">Schistosoma mattheei</name>
    <dbReference type="NCBI Taxonomy" id="31246"/>
    <lineage>
        <taxon>Eukaryota</taxon>
        <taxon>Metazoa</taxon>
        <taxon>Spiralia</taxon>
        <taxon>Lophotrochozoa</taxon>
        <taxon>Platyhelminthes</taxon>
        <taxon>Trematoda</taxon>
        <taxon>Digenea</taxon>
        <taxon>Strigeidida</taxon>
        <taxon>Schistosomatoidea</taxon>
        <taxon>Schistosomatidae</taxon>
        <taxon>Schistosoma</taxon>
    </lineage>
</organism>
<proteinExistence type="predicted"/>
<evidence type="ECO:0000313" key="1">
    <source>
        <dbReference type="EMBL" id="VDP42028.1"/>
    </source>
</evidence>
<protein>
    <submittedName>
        <fullName evidence="1">Uncharacterized protein</fullName>
    </submittedName>
</protein>
<gene>
    <name evidence="1" type="ORF">SMTD_LOCUS7913</name>
</gene>
<dbReference type="Proteomes" id="UP000269396">
    <property type="component" value="Unassembled WGS sequence"/>
</dbReference>
<accession>A0A3P8E672</accession>
<evidence type="ECO:0000313" key="2">
    <source>
        <dbReference type="Proteomes" id="UP000269396"/>
    </source>
</evidence>
<dbReference type="EMBL" id="UZAL01028557">
    <property type="protein sequence ID" value="VDP42028.1"/>
    <property type="molecule type" value="Genomic_DNA"/>
</dbReference>
<name>A0A3P8E672_9TREM</name>
<keyword evidence="2" id="KW-1185">Reference proteome</keyword>
<sequence>MIEDQPLHHFSLSFASFLVHRYHHSIVNFSPLSQLLMHEPFTSQLDIVYLAKICWIFDSNFLESKLLGLNSDKNCSLMTRKP</sequence>
<dbReference type="AlphaFoldDB" id="A0A3P8E672"/>
<reference evidence="1 2" key="1">
    <citation type="submission" date="2018-11" db="EMBL/GenBank/DDBJ databases">
        <authorList>
            <consortium name="Pathogen Informatics"/>
        </authorList>
    </citation>
    <scope>NUCLEOTIDE SEQUENCE [LARGE SCALE GENOMIC DNA]</scope>
    <source>
        <strain>Denwood</strain>
        <strain evidence="2">Zambia</strain>
    </source>
</reference>